<protein>
    <submittedName>
        <fullName evidence="2">Uncharacterized protein</fullName>
    </submittedName>
</protein>
<sequence>MPSIRLRAGVAAPHPQIKKRDCSSIFCRKKDIQDKKNPHASEGQRPKAESKPKVCEQAKLCERDNSRRRASQRLACRLKWAFPIWAYSRLFFSQVSTPGTHNNSSYLKNMLTELSKTKKEDGKNLEFWFCFHRFCEQVNCRLEIF</sequence>
<gene>
    <name evidence="2" type="ORF">SDC9_36375</name>
</gene>
<comment type="caution">
    <text evidence="2">The sequence shown here is derived from an EMBL/GenBank/DDBJ whole genome shotgun (WGS) entry which is preliminary data.</text>
</comment>
<organism evidence="2">
    <name type="scientific">bioreactor metagenome</name>
    <dbReference type="NCBI Taxonomy" id="1076179"/>
    <lineage>
        <taxon>unclassified sequences</taxon>
        <taxon>metagenomes</taxon>
        <taxon>ecological metagenomes</taxon>
    </lineage>
</organism>
<feature type="region of interest" description="Disordered" evidence="1">
    <location>
        <begin position="29"/>
        <end position="53"/>
    </location>
</feature>
<name>A0A644VGG9_9ZZZZ</name>
<dbReference type="EMBL" id="VSSQ01000300">
    <property type="protein sequence ID" value="MPL90327.1"/>
    <property type="molecule type" value="Genomic_DNA"/>
</dbReference>
<evidence type="ECO:0000256" key="1">
    <source>
        <dbReference type="SAM" id="MobiDB-lite"/>
    </source>
</evidence>
<dbReference type="AlphaFoldDB" id="A0A644VGG9"/>
<reference evidence="2" key="1">
    <citation type="submission" date="2019-08" db="EMBL/GenBank/DDBJ databases">
        <authorList>
            <person name="Kucharzyk K."/>
            <person name="Murdoch R.W."/>
            <person name="Higgins S."/>
            <person name="Loffler F."/>
        </authorList>
    </citation>
    <scope>NUCLEOTIDE SEQUENCE</scope>
</reference>
<accession>A0A644VGG9</accession>
<proteinExistence type="predicted"/>
<evidence type="ECO:0000313" key="2">
    <source>
        <dbReference type="EMBL" id="MPL90327.1"/>
    </source>
</evidence>